<evidence type="ECO:0000256" key="6">
    <source>
        <dbReference type="RuleBase" id="RU004417"/>
    </source>
</evidence>
<dbReference type="PROSITE" id="PS00074">
    <property type="entry name" value="GLFV_DEHYDROGENASE"/>
    <property type="match status" value="1"/>
</dbReference>
<dbReference type="GO" id="GO:0016639">
    <property type="term" value="F:oxidoreductase activity, acting on the CH-NH2 group of donors, NAD or NADP as acceptor"/>
    <property type="evidence" value="ECO:0007669"/>
    <property type="project" value="InterPro"/>
</dbReference>
<evidence type="ECO:0000256" key="3">
    <source>
        <dbReference type="ARBA" id="ARBA00023027"/>
    </source>
</evidence>
<dbReference type="Pfam" id="PF02812">
    <property type="entry name" value="ELFV_dehydrog_N"/>
    <property type="match status" value="1"/>
</dbReference>
<dbReference type="PANTHER" id="PTHR42722">
    <property type="entry name" value="LEUCINE DEHYDROGENASE"/>
    <property type="match status" value="1"/>
</dbReference>
<dbReference type="PANTHER" id="PTHR42722:SF1">
    <property type="entry name" value="VALINE DEHYDROGENASE"/>
    <property type="match status" value="1"/>
</dbReference>
<dbReference type="GO" id="GO:0006520">
    <property type="term" value="P:amino acid metabolic process"/>
    <property type="evidence" value="ECO:0007669"/>
    <property type="project" value="InterPro"/>
</dbReference>
<dbReference type="PIRSF" id="PIRSF000188">
    <property type="entry name" value="Phe_leu_dh"/>
    <property type="match status" value="1"/>
</dbReference>
<dbReference type="SMART" id="SM00839">
    <property type="entry name" value="ELFV_dehydrog"/>
    <property type="match status" value="1"/>
</dbReference>
<dbReference type="GO" id="GO:0000166">
    <property type="term" value="F:nucleotide binding"/>
    <property type="evidence" value="ECO:0007669"/>
    <property type="project" value="UniProtKB-KW"/>
</dbReference>
<evidence type="ECO:0000256" key="2">
    <source>
        <dbReference type="ARBA" id="ARBA00023002"/>
    </source>
</evidence>
<name>A0A4D7JJC2_9BACT</name>
<dbReference type="InterPro" id="IPR006097">
    <property type="entry name" value="Glu/Leu/Phe/Val/Trp_DH_dimer"/>
</dbReference>
<dbReference type="InterPro" id="IPR006096">
    <property type="entry name" value="Glu/Leu/Phe/Val/Trp_DH_C"/>
</dbReference>
<dbReference type="CDD" id="cd01075">
    <property type="entry name" value="NAD_bind_Leu_Phe_Val_DH"/>
    <property type="match status" value="1"/>
</dbReference>
<keyword evidence="2 6" id="KW-0560">Oxidoreductase</keyword>
<evidence type="ECO:0000313" key="9">
    <source>
        <dbReference type="Proteomes" id="UP000298616"/>
    </source>
</evidence>
<dbReference type="OrthoDB" id="9803297at2"/>
<dbReference type="EMBL" id="CP028923">
    <property type="protein sequence ID" value="QCK13510.1"/>
    <property type="molecule type" value="Genomic_DNA"/>
</dbReference>
<evidence type="ECO:0000256" key="4">
    <source>
        <dbReference type="PIRSR" id="PIRSR000188-1"/>
    </source>
</evidence>
<dbReference type="SUPFAM" id="SSF53223">
    <property type="entry name" value="Aminoacid dehydrogenase-like, N-terminal domain"/>
    <property type="match status" value="1"/>
</dbReference>
<dbReference type="RefSeq" id="WP_137089105.1">
    <property type="nucleotide sequence ID" value="NZ_CP028923.1"/>
</dbReference>
<protein>
    <submittedName>
        <fullName evidence="8">Leucine dehydrogenase</fullName>
    </submittedName>
</protein>
<dbReference type="InterPro" id="IPR036291">
    <property type="entry name" value="NAD(P)-bd_dom_sf"/>
</dbReference>
<feature type="binding site" evidence="5">
    <location>
        <begin position="198"/>
        <end position="203"/>
    </location>
    <ligand>
        <name>NAD(+)</name>
        <dbReference type="ChEBI" id="CHEBI:57540"/>
    </ligand>
</feature>
<keyword evidence="3 5" id="KW-0520">NAD</keyword>
<dbReference type="PRINTS" id="PR00082">
    <property type="entry name" value="GLFDHDRGNASE"/>
</dbReference>
<feature type="domain" description="Glutamate/phenylalanine/leucine/valine/L-tryptophan dehydrogenase C-terminal" evidence="7">
    <location>
        <begin position="162"/>
        <end position="371"/>
    </location>
</feature>
<dbReference type="Proteomes" id="UP000298616">
    <property type="component" value="Chromosome"/>
</dbReference>
<evidence type="ECO:0000313" key="8">
    <source>
        <dbReference type="EMBL" id="QCK13510.1"/>
    </source>
</evidence>
<accession>A0A4D7JJC2</accession>
<sequence length="373" mass="40784">MQELKDLDQAKAVAGSDGAAIFSQMTEMEHEQVVFCYDEPTGLKAIIGVHNTVLGPALGGTRMWNYANDSEALTDVLRLSRGMTFKNALAGLNIGGGKAVIIGDPKKLKNEAFLRRFGRFVESLNGKYVTAEDVSMNTSDMVHIGVETKHVTGLPEYMGGMGDPSPVTAYGTYAGMKAAAKRVYGKDELEGKKVLVQGVGNVGEYLVNHLTKENAKVYISDINQDRLDHVNKQYGAEIVDPKDVYSFDMDIYAPCALGATLNDDTIPQLKCQIVAGAANNQLKDEKKHGAELIDRGIVYAPDFLINAGGVINVYMEYAKMGTSKMAYEQSDKIYDTLLEALDRAEKEKITPQEAAMKMALDRIEKIGKVKLSY</sequence>
<dbReference type="AlphaFoldDB" id="A0A4D7JJC2"/>
<dbReference type="Pfam" id="PF00208">
    <property type="entry name" value="ELFV_dehydrog"/>
    <property type="match status" value="2"/>
</dbReference>
<dbReference type="InterPro" id="IPR033524">
    <property type="entry name" value="Glu/Leu/Phe/Val_DH_AS"/>
</dbReference>
<dbReference type="KEGG" id="fpf:DCC35_01445"/>
<keyword evidence="5" id="KW-0547">Nucleotide-binding</keyword>
<dbReference type="InterPro" id="IPR006095">
    <property type="entry name" value="Glu/Leu/Phe/Val/Trp_DH"/>
</dbReference>
<proteinExistence type="inferred from homology"/>
<keyword evidence="9" id="KW-1185">Reference proteome</keyword>
<reference evidence="8 9" key="1">
    <citation type="submission" date="2018-04" db="EMBL/GenBank/DDBJ databases">
        <title>Complete genome uncultured novel isolate.</title>
        <authorList>
            <person name="Merlino G."/>
        </authorList>
    </citation>
    <scope>NUCLEOTIDE SEQUENCE [LARGE SCALE GENOMIC DNA]</scope>
    <source>
        <strain evidence="9">R1DC9</strain>
    </source>
</reference>
<comment type="similarity">
    <text evidence="1 6">Belongs to the Glu/Leu/Phe/Val dehydrogenases family.</text>
</comment>
<dbReference type="FunFam" id="3.40.50.10860:FF:000010">
    <property type="entry name" value="Leucine dehydrogenase"/>
    <property type="match status" value="1"/>
</dbReference>
<evidence type="ECO:0000259" key="7">
    <source>
        <dbReference type="SMART" id="SM00839"/>
    </source>
</evidence>
<organism evidence="8 9">
    <name type="scientific">Mangrovivirga cuniculi</name>
    <dbReference type="NCBI Taxonomy" id="2715131"/>
    <lineage>
        <taxon>Bacteria</taxon>
        <taxon>Pseudomonadati</taxon>
        <taxon>Bacteroidota</taxon>
        <taxon>Cytophagia</taxon>
        <taxon>Cytophagales</taxon>
        <taxon>Mangrovivirgaceae</taxon>
        <taxon>Mangrovivirga</taxon>
    </lineage>
</organism>
<gene>
    <name evidence="8" type="ORF">DCC35_01445</name>
</gene>
<dbReference type="Gene3D" id="3.40.50.10860">
    <property type="entry name" value="Leucine Dehydrogenase, chain A, domain 1"/>
    <property type="match status" value="1"/>
</dbReference>
<evidence type="ECO:0000256" key="5">
    <source>
        <dbReference type="PIRSR" id="PIRSR000188-2"/>
    </source>
</evidence>
<dbReference type="InterPro" id="IPR046346">
    <property type="entry name" value="Aminoacid_DH-like_N_sf"/>
</dbReference>
<evidence type="ECO:0000256" key="1">
    <source>
        <dbReference type="ARBA" id="ARBA00006382"/>
    </source>
</evidence>
<dbReference type="SUPFAM" id="SSF51735">
    <property type="entry name" value="NAD(P)-binding Rossmann-fold domains"/>
    <property type="match status" value="1"/>
</dbReference>
<dbReference type="InterPro" id="IPR016211">
    <property type="entry name" value="Glu/Phe/Leu/Val/Trp_DH_bac/arc"/>
</dbReference>
<feature type="active site" description="Proton donor/acceptor" evidence="4">
    <location>
        <position position="98"/>
    </location>
</feature>
<dbReference type="Gene3D" id="3.40.50.720">
    <property type="entry name" value="NAD(P)-binding Rossmann-like Domain"/>
    <property type="match status" value="1"/>
</dbReference>